<name>A0A9P6CLX6_9AGAR</name>
<dbReference type="EMBL" id="MU155754">
    <property type="protein sequence ID" value="KAF9471127.1"/>
    <property type="molecule type" value="Genomic_DNA"/>
</dbReference>
<keyword evidence="2" id="KW-1185">Reference proteome</keyword>
<gene>
    <name evidence="1" type="ORF">BDN70DRAFT_776046</name>
</gene>
<reference evidence="1" key="1">
    <citation type="submission" date="2020-11" db="EMBL/GenBank/DDBJ databases">
        <authorList>
            <consortium name="DOE Joint Genome Institute"/>
            <person name="Ahrendt S."/>
            <person name="Riley R."/>
            <person name="Andreopoulos W."/>
            <person name="Labutti K."/>
            <person name="Pangilinan J."/>
            <person name="Ruiz-Duenas F.J."/>
            <person name="Barrasa J.M."/>
            <person name="Sanchez-Garcia M."/>
            <person name="Camarero S."/>
            <person name="Miyauchi S."/>
            <person name="Serrano A."/>
            <person name="Linde D."/>
            <person name="Babiker R."/>
            <person name="Drula E."/>
            <person name="Ayuso-Fernandez I."/>
            <person name="Pacheco R."/>
            <person name="Padilla G."/>
            <person name="Ferreira P."/>
            <person name="Barriuso J."/>
            <person name="Kellner H."/>
            <person name="Castanera R."/>
            <person name="Alfaro M."/>
            <person name="Ramirez L."/>
            <person name="Pisabarro A.G."/>
            <person name="Kuo A."/>
            <person name="Tritt A."/>
            <person name="Lipzen A."/>
            <person name="He G."/>
            <person name="Yan M."/>
            <person name="Ng V."/>
            <person name="Cullen D."/>
            <person name="Martin F."/>
            <person name="Rosso M.-N."/>
            <person name="Henrissat B."/>
            <person name="Hibbett D."/>
            <person name="Martinez A.T."/>
            <person name="Grigoriev I.V."/>
        </authorList>
    </citation>
    <scope>NUCLEOTIDE SEQUENCE</scope>
    <source>
        <strain evidence="1">CIRM-BRFM 674</strain>
    </source>
</reference>
<dbReference type="OrthoDB" id="3259294at2759"/>
<evidence type="ECO:0000313" key="2">
    <source>
        <dbReference type="Proteomes" id="UP000807469"/>
    </source>
</evidence>
<dbReference type="AlphaFoldDB" id="A0A9P6CLX6"/>
<protein>
    <submittedName>
        <fullName evidence="1">Uncharacterized protein</fullName>
    </submittedName>
</protein>
<sequence>LEIGSPMACMYLLGNPDHYTSHDFVPFWWKSYVSEIIRTWDANRDKNKSNIPTEELLDEVDNDKLADKVVLGRENGNYVGKSNVDDYKYCPECYSNLNLYQWIQTHQKKRRTK</sequence>
<organism evidence="1 2">
    <name type="scientific">Pholiota conissans</name>
    <dbReference type="NCBI Taxonomy" id="109636"/>
    <lineage>
        <taxon>Eukaryota</taxon>
        <taxon>Fungi</taxon>
        <taxon>Dikarya</taxon>
        <taxon>Basidiomycota</taxon>
        <taxon>Agaricomycotina</taxon>
        <taxon>Agaricomycetes</taxon>
        <taxon>Agaricomycetidae</taxon>
        <taxon>Agaricales</taxon>
        <taxon>Agaricineae</taxon>
        <taxon>Strophariaceae</taxon>
        <taxon>Pholiota</taxon>
    </lineage>
</organism>
<proteinExistence type="predicted"/>
<evidence type="ECO:0000313" key="1">
    <source>
        <dbReference type="EMBL" id="KAF9471127.1"/>
    </source>
</evidence>
<feature type="non-terminal residue" evidence="1">
    <location>
        <position position="113"/>
    </location>
</feature>
<dbReference type="Proteomes" id="UP000807469">
    <property type="component" value="Unassembled WGS sequence"/>
</dbReference>
<feature type="non-terminal residue" evidence="1">
    <location>
        <position position="1"/>
    </location>
</feature>
<accession>A0A9P6CLX6</accession>
<comment type="caution">
    <text evidence="1">The sequence shown here is derived from an EMBL/GenBank/DDBJ whole genome shotgun (WGS) entry which is preliminary data.</text>
</comment>